<name>A0A072PDT1_9EURO</name>
<dbReference type="AlphaFoldDB" id="A0A072PDT1"/>
<evidence type="ECO:0000313" key="2">
    <source>
        <dbReference type="Proteomes" id="UP000027920"/>
    </source>
</evidence>
<dbReference type="EMBL" id="AMGV01000004">
    <property type="protein sequence ID" value="KEF58026.1"/>
    <property type="molecule type" value="Genomic_DNA"/>
</dbReference>
<dbReference type="RefSeq" id="XP_013260616.1">
    <property type="nucleotide sequence ID" value="XM_013405162.1"/>
</dbReference>
<dbReference type="Proteomes" id="UP000027920">
    <property type="component" value="Unassembled WGS sequence"/>
</dbReference>
<keyword evidence="2" id="KW-1185">Reference proteome</keyword>
<proteinExistence type="predicted"/>
<dbReference type="GeneID" id="25280869"/>
<dbReference type="VEuPathDB" id="FungiDB:A1O9_05949"/>
<gene>
    <name evidence="1" type="ORF">A1O9_05949</name>
</gene>
<sequence>MSPKPETVRALFAPFPNYSGIPTINIYSYEVPLPAYWRIAELLHDGIPKQQVVQLIVLDGGIKTRRSVEEVITAITDNHRLMTAHASKRTTEAAVGNGSKANRSSNRLSTLLLSTNAESHLEEFKPQEKQQLSTTLALARRKEKLGRTGVVDDEDERRRTIAAIDYEIKKTLQRHAEIETQIEYARRLTVMR</sequence>
<accession>A0A072PDT1</accession>
<organism evidence="1 2">
    <name type="scientific">Exophiala aquamarina CBS 119918</name>
    <dbReference type="NCBI Taxonomy" id="1182545"/>
    <lineage>
        <taxon>Eukaryota</taxon>
        <taxon>Fungi</taxon>
        <taxon>Dikarya</taxon>
        <taxon>Ascomycota</taxon>
        <taxon>Pezizomycotina</taxon>
        <taxon>Eurotiomycetes</taxon>
        <taxon>Chaetothyriomycetidae</taxon>
        <taxon>Chaetothyriales</taxon>
        <taxon>Herpotrichiellaceae</taxon>
        <taxon>Exophiala</taxon>
    </lineage>
</organism>
<protein>
    <submittedName>
        <fullName evidence="1">Uncharacterized protein</fullName>
    </submittedName>
</protein>
<comment type="caution">
    <text evidence="1">The sequence shown here is derived from an EMBL/GenBank/DDBJ whole genome shotgun (WGS) entry which is preliminary data.</text>
</comment>
<dbReference type="OrthoDB" id="4143537at2759"/>
<dbReference type="HOGENOM" id="CLU_1372044_0_0_1"/>
<evidence type="ECO:0000313" key="1">
    <source>
        <dbReference type="EMBL" id="KEF58026.1"/>
    </source>
</evidence>
<reference evidence="1 2" key="1">
    <citation type="submission" date="2013-03" db="EMBL/GenBank/DDBJ databases">
        <title>The Genome Sequence of Exophiala aquamarina CBS 119918.</title>
        <authorList>
            <consortium name="The Broad Institute Genomics Platform"/>
            <person name="Cuomo C."/>
            <person name="de Hoog S."/>
            <person name="Gorbushina A."/>
            <person name="Walker B."/>
            <person name="Young S.K."/>
            <person name="Zeng Q."/>
            <person name="Gargeya S."/>
            <person name="Fitzgerald M."/>
            <person name="Haas B."/>
            <person name="Abouelleil A."/>
            <person name="Allen A.W."/>
            <person name="Alvarado L."/>
            <person name="Arachchi H.M."/>
            <person name="Berlin A.M."/>
            <person name="Chapman S.B."/>
            <person name="Gainer-Dewar J."/>
            <person name="Goldberg J."/>
            <person name="Griggs A."/>
            <person name="Gujja S."/>
            <person name="Hansen M."/>
            <person name="Howarth C."/>
            <person name="Imamovic A."/>
            <person name="Ireland A."/>
            <person name="Larimer J."/>
            <person name="McCowan C."/>
            <person name="Murphy C."/>
            <person name="Pearson M."/>
            <person name="Poon T.W."/>
            <person name="Priest M."/>
            <person name="Roberts A."/>
            <person name="Saif S."/>
            <person name="Shea T."/>
            <person name="Sisk P."/>
            <person name="Sykes S."/>
            <person name="Wortman J."/>
            <person name="Nusbaum C."/>
            <person name="Birren B."/>
        </authorList>
    </citation>
    <scope>NUCLEOTIDE SEQUENCE [LARGE SCALE GENOMIC DNA]</scope>
    <source>
        <strain evidence="1 2">CBS 119918</strain>
    </source>
</reference>